<gene>
    <name evidence="3" type="ORF">BN1012_Phect2436</name>
</gene>
<evidence type="ECO:0000313" key="3">
    <source>
        <dbReference type="EMBL" id="CDO60649.1"/>
    </source>
</evidence>
<dbReference type="PANTHER" id="PTHR43597:SF5">
    <property type="entry name" value="SUFE-LIKE PROTEIN 2, CHLOROPLASTIC"/>
    <property type="match status" value="1"/>
</dbReference>
<feature type="domain" description="Fe-S metabolism associated" evidence="2">
    <location>
        <begin position="8"/>
        <end position="132"/>
    </location>
</feature>
<dbReference type="PANTHER" id="PTHR43597">
    <property type="entry name" value="SULFUR ACCEPTOR PROTEIN CSDE"/>
    <property type="match status" value="1"/>
</dbReference>
<evidence type="ECO:0000259" key="2">
    <source>
        <dbReference type="Pfam" id="PF02657"/>
    </source>
</evidence>
<protein>
    <submittedName>
        <fullName evidence="3">Sulfur acceptor protein SufE for iron-sulfur cluster assembly</fullName>
    </submittedName>
</protein>
<proteinExistence type="inferred from homology"/>
<organism evidence="3 4">
    <name type="scientific">Candidatus Phaeomarinibacter ectocarpi</name>
    <dbReference type="NCBI Taxonomy" id="1458461"/>
    <lineage>
        <taxon>Bacteria</taxon>
        <taxon>Pseudomonadati</taxon>
        <taxon>Pseudomonadota</taxon>
        <taxon>Alphaproteobacteria</taxon>
        <taxon>Hyphomicrobiales</taxon>
        <taxon>Parvibaculaceae</taxon>
        <taxon>Candidatus Phaeomarinibacter</taxon>
    </lineage>
</organism>
<accession>X5MGL6</accession>
<dbReference type="InterPro" id="IPR003808">
    <property type="entry name" value="Fe-S_metab-assoc_dom"/>
</dbReference>
<evidence type="ECO:0000313" key="4">
    <source>
        <dbReference type="Proteomes" id="UP000032160"/>
    </source>
</evidence>
<sequence length="144" mass="15708">MSINDLIDDFSYLDDWEDRYRYVIELGKDLEPLPEAEHSDANKVKGCVSQVWLQTHVARGDNGEPVLTFIGDSDAHIVRGLIAIVLRLYSGRPASEIAKTPADPVFQQIGLDEHLSPQRSNGLHAMVGRIQADASAALADAGVA</sequence>
<dbReference type="EMBL" id="HG966617">
    <property type="protein sequence ID" value="CDO60649.1"/>
    <property type="molecule type" value="Genomic_DNA"/>
</dbReference>
<keyword evidence="4" id="KW-1185">Reference proteome</keyword>
<evidence type="ECO:0000256" key="1">
    <source>
        <dbReference type="ARBA" id="ARBA00010282"/>
    </source>
</evidence>
<dbReference type="AlphaFoldDB" id="X5MGL6"/>
<dbReference type="Gene3D" id="3.90.1010.10">
    <property type="match status" value="1"/>
</dbReference>
<dbReference type="Pfam" id="PF02657">
    <property type="entry name" value="SufE"/>
    <property type="match status" value="1"/>
</dbReference>
<comment type="similarity">
    <text evidence="1">Belongs to the SufE family.</text>
</comment>
<dbReference type="PATRIC" id="fig|1458461.3.peg.2441"/>
<dbReference type="STRING" id="1458461.BN1012_Phect2436"/>
<name>X5MGL6_9HYPH</name>
<dbReference type="KEGG" id="pect:BN1012_Phect2436"/>
<reference evidence="3 4" key="1">
    <citation type="journal article" date="2014" name="Front. Genet.">
        <title>Genome and metabolic network of "Candidatus Phaeomarinobacter ectocarpi" Ec32, a new candidate genus of Alphaproteobacteria frequently associated with brown algae.</title>
        <authorList>
            <person name="Dittami S.M."/>
            <person name="Barbeyron T."/>
            <person name="Boyen C."/>
            <person name="Cambefort J."/>
            <person name="Collet G."/>
            <person name="Delage L."/>
            <person name="Gobet A."/>
            <person name="Groisillier A."/>
            <person name="Leblanc C."/>
            <person name="Michel G."/>
            <person name="Scornet D."/>
            <person name="Siegel A."/>
            <person name="Tapia J.E."/>
            <person name="Tonon T."/>
        </authorList>
    </citation>
    <scope>NUCLEOTIDE SEQUENCE [LARGE SCALE GENOMIC DNA]</scope>
    <source>
        <strain evidence="3 4">Ec32</strain>
    </source>
</reference>
<dbReference type="SUPFAM" id="SSF82649">
    <property type="entry name" value="SufE/NifU"/>
    <property type="match status" value="1"/>
</dbReference>
<dbReference type="HOGENOM" id="CLU_124502_0_0_5"/>
<dbReference type="Proteomes" id="UP000032160">
    <property type="component" value="Chromosome I"/>
</dbReference>